<dbReference type="GO" id="GO:0006508">
    <property type="term" value="P:proteolysis"/>
    <property type="evidence" value="ECO:0007669"/>
    <property type="project" value="InterPro"/>
</dbReference>
<dbReference type="Pfam" id="PF00768">
    <property type="entry name" value="Peptidase_S11"/>
    <property type="match status" value="1"/>
</dbReference>
<dbReference type="Pfam" id="PF05036">
    <property type="entry name" value="SPOR"/>
    <property type="match status" value="1"/>
</dbReference>
<gene>
    <name evidence="11" type="primary">dac</name>
    <name evidence="11" type="ORF">GCM10007276_25640</name>
</gene>
<dbReference type="GO" id="GO:0008360">
    <property type="term" value="P:regulation of cell shape"/>
    <property type="evidence" value="ECO:0007669"/>
    <property type="project" value="UniProtKB-KW"/>
</dbReference>
<comment type="similarity">
    <text evidence="1 9">Belongs to the peptidase S11 family.</text>
</comment>
<dbReference type="PRINTS" id="PR00725">
    <property type="entry name" value="DADACBPTASE1"/>
</dbReference>
<dbReference type="Gene3D" id="3.30.70.1070">
    <property type="entry name" value="Sporulation related repeat"/>
    <property type="match status" value="1"/>
</dbReference>
<feature type="active site" description="Proton acceptor" evidence="7">
    <location>
        <position position="57"/>
    </location>
</feature>
<evidence type="ECO:0000256" key="6">
    <source>
        <dbReference type="ARBA" id="ARBA00023316"/>
    </source>
</evidence>
<feature type="active site" description="Acyl-ester intermediate" evidence="7">
    <location>
        <position position="54"/>
    </location>
</feature>
<evidence type="ECO:0000256" key="2">
    <source>
        <dbReference type="ARBA" id="ARBA00022729"/>
    </source>
</evidence>
<name>A0A8J2YJL4_9RHOB</name>
<dbReference type="GO" id="GO:0009002">
    <property type="term" value="F:serine-type D-Ala-D-Ala carboxypeptidase activity"/>
    <property type="evidence" value="ECO:0007669"/>
    <property type="project" value="InterPro"/>
</dbReference>
<feature type="active site" evidence="7">
    <location>
        <position position="114"/>
    </location>
</feature>
<dbReference type="RefSeq" id="WP_229729406.1">
    <property type="nucleotide sequence ID" value="NZ_BMCP01000002.1"/>
</dbReference>
<dbReference type="AlphaFoldDB" id="A0A8J2YJL4"/>
<reference evidence="11" key="2">
    <citation type="submission" date="2020-09" db="EMBL/GenBank/DDBJ databases">
        <authorList>
            <person name="Sun Q."/>
            <person name="Sedlacek I."/>
        </authorList>
    </citation>
    <scope>NUCLEOTIDE SEQUENCE</scope>
    <source>
        <strain evidence="11">CCM 7684</strain>
    </source>
</reference>
<evidence type="ECO:0000313" key="11">
    <source>
        <dbReference type="EMBL" id="GGE47352.1"/>
    </source>
</evidence>
<comment type="caution">
    <text evidence="11">The sequence shown here is derived from an EMBL/GenBank/DDBJ whole genome shotgun (WGS) entry which is preliminary data.</text>
</comment>
<dbReference type="GO" id="GO:0071555">
    <property type="term" value="P:cell wall organization"/>
    <property type="evidence" value="ECO:0007669"/>
    <property type="project" value="UniProtKB-KW"/>
</dbReference>
<feature type="domain" description="SPOR" evidence="10">
    <location>
        <begin position="448"/>
        <end position="531"/>
    </location>
</feature>
<evidence type="ECO:0000259" key="10">
    <source>
        <dbReference type="PROSITE" id="PS51724"/>
    </source>
</evidence>
<accession>A0A8J2YJL4</accession>
<dbReference type="InterPro" id="IPR001967">
    <property type="entry name" value="Peptidase_S11_N"/>
</dbReference>
<evidence type="ECO:0000256" key="7">
    <source>
        <dbReference type="PIRSR" id="PIRSR618044-1"/>
    </source>
</evidence>
<dbReference type="PANTHER" id="PTHR21581">
    <property type="entry name" value="D-ALANYL-D-ALANINE CARBOXYPEPTIDASE"/>
    <property type="match status" value="1"/>
</dbReference>
<dbReference type="SUPFAM" id="SSF56601">
    <property type="entry name" value="beta-lactamase/transpeptidase-like"/>
    <property type="match status" value="1"/>
</dbReference>
<dbReference type="EMBL" id="BMCP01000002">
    <property type="protein sequence ID" value="GGE47352.1"/>
    <property type="molecule type" value="Genomic_DNA"/>
</dbReference>
<organism evidence="11 12">
    <name type="scientific">Agaricicola taiwanensis</name>
    <dbReference type="NCBI Taxonomy" id="591372"/>
    <lineage>
        <taxon>Bacteria</taxon>
        <taxon>Pseudomonadati</taxon>
        <taxon>Pseudomonadota</taxon>
        <taxon>Alphaproteobacteria</taxon>
        <taxon>Rhodobacterales</taxon>
        <taxon>Paracoccaceae</taxon>
        <taxon>Agaricicola</taxon>
    </lineage>
</organism>
<feature type="binding site" evidence="8">
    <location>
        <position position="216"/>
    </location>
    <ligand>
        <name>substrate</name>
    </ligand>
</feature>
<keyword evidence="2" id="KW-0732">Signal</keyword>
<sequence>MITALALASVTPAEAARKRKSGGYNPPYAAIVVDAKNGRVLHQDSADAHRYPASLTKIMTLYILFEELQRGRVKLDTPMRATANAAAQPPSKLGLRPGDVITAEDAIKALVTKSANDVAVVIGEHIEGSESAFARRMTRTARAIGMTRTTFRNASGLPDSEQKTTARDLAVLARTIQEHYPRYFAYFSTRSFSWKGRVHGNHNKLLGRVPGVNGIKTGFIRASGFNLSTNVERDGRHIVAVVMGGRSGASRDARMRDLIEEYMPKATRGSYTDDLVARAEMPSTTGSIAAAKVPLPVAAPRDVIMASAAAVAPLPAAAPAPRAAAIPTPAPILPTMAVTTAAASAASSAASTATRPLAKNPIDIVASVHRAVTPAALSSERSDATPGEALALANTTTTPAMRWVEGPKAVTAGKAAVTSAQPVAAAASVPQVAPEARAAAVASANVPESVRTGWLIQVGATDDPSKAENLLQRAQSRASNALSRAEPFTEPVQKGEQTLYRARFAGFTEKTAQAACKALKNRDIACFAIRN</sequence>
<evidence type="ECO:0000313" key="12">
    <source>
        <dbReference type="Proteomes" id="UP000602745"/>
    </source>
</evidence>
<dbReference type="InterPro" id="IPR012338">
    <property type="entry name" value="Beta-lactam/transpept-like"/>
</dbReference>
<evidence type="ECO:0000256" key="8">
    <source>
        <dbReference type="PIRSR" id="PIRSR618044-2"/>
    </source>
</evidence>
<evidence type="ECO:0000256" key="9">
    <source>
        <dbReference type="RuleBase" id="RU004016"/>
    </source>
</evidence>
<evidence type="ECO:0000256" key="4">
    <source>
        <dbReference type="ARBA" id="ARBA00022960"/>
    </source>
</evidence>
<dbReference type="PROSITE" id="PS51724">
    <property type="entry name" value="SPOR"/>
    <property type="match status" value="1"/>
</dbReference>
<evidence type="ECO:0000256" key="5">
    <source>
        <dbReference type="ARBA" id="ARBA00022984"/>
    </source>
</evidence>
<protein>
    <submittedName>
        <fullName evidence="11">Penicillin-binding protein</fullName>
    </submittedName>
</protein>
<evidence type="ECO:0000256" key="3">
    <source>
        <dbReference type="ARBA" id="ARBA00022801"/>
    </source>
</evidence>
<keyword evidence="5" id="KW-0573">Peptidoglycan synthesis</keyword>
<dbReference type="InterPro" id="IPR007730">
    <property type="entry name" value="SPOR-like_dom"/>
</dbReference>
<dbReference type="InterPro" id="IPR036680">
    <property type="entry name" value="SPOR-like_sf"/>
</dbReference>
<dbReference type="Gene3D" id="3.40.710.10">
    <property type="entry name" value="DD-peptidase/beta-lactamase superfamily"/>
    <property type="match status" value="1"/>
</dbReference>
<dbReference type="GO" id="GO:0042834">
    <property type="term" value="F:peptidoglycan binding"/>
    <property type="evidence" value="ECO:0007669"/>
    <property type="project" value="InterPro"/>
</dbReference>
<dbReference type="Proteomes" id="UP000602745">
    <property type="component" value="Unassembled WGS sequence"/>
</dbReference>
<dbReference type="PANTHER" id="PTHR21581:SF6">
    <property type="entry name" value="TRAFFICKING PROTEIN PARTICLE COMPLEX SUBUNIT 12"/>
    <property type="match status" value="1"/>
</dbReference>
<dbReference type="GO" id="GO:0009252">
    <property type="term" value="P:peptidoglycan biosynthetic process"/>
    <property type="evidence" value="ECO:0007669"/>
    <property type="project" value="UniProtKB-KW"/>
</dbReference>
<proteinExistence type="inferred from homology"/>
<keyword evidence="4" id="KW-0133">Cell shape</keyword>
<evidence type="ECO:0000256" key="1">
    <source>
        <dbReference type="ARBA" id="ARBA00007164"/>
    </source>
</evidence>
<keyword evidence="3" id="KW-0378">Hydrolase</keyword>
<keyword evidence="6" id="KW-0961">Cell wall biogenesis/degradation</keyword>
<dbReference type="SUPFAM" id="SSF110997">
    <property type="entry name" value="Sporulation related repeat"/>
    <property type="match status" value="1"/>
</dbReference>
<dbReference type="InterPro" id="IPR018044">
    <property type="entry name" value="Peptidase_S11"/>
</dbReference>
<keyword evidence="12" id="KW-1185">Reference proteome</keyword>
<reference evidence="11" key="1">
    <citation type="journal article" date="2014" name="Int. J. Syst. Evol. Microbiol.">
        <title>Complete genome sequence of Corynebacterium casei LMG S-19264T (=DSM 44701T), isolated from a smear-ripened cheese.</title>
        <authorList>
            <consortium name="US DOE Joint Genome Institute (JGI-PGF)"/>
            <person name="Walter F."/>
            <person name="Albersmeier A."/>
            <person name="Kalinowski J."/>
            <person name="Ruckert C."/>
        </authorList>
    </citation>
    <scope>NUCLEOTIDE SEQUENCE</scope>
    <source>
        <strain evidence="11">CCM 7684</strain>
    </source>
</reference>